<dbReference type="RefSeq" id="WP_028930587.1">
    <property type="nucleotide sequence ID" value="NZ_AUII01000012.1"/>
</dbReference>
<keyword evidence="2" id="KW-1185">Reference proteome</keyword>
<evidence type="ECO:0000313" key="2">
    <source>
        <dbReference type="Proteomes" id="UP000321328"/>
    </source>
</evidence>
<protein>
    <submittedName>
        <fullName evidence="1">Uncharacterized protein</fullName>
    </submittedName>
</protein>
<dbReference type="EMBL" id="BJVI01000035">
    <property type="protein sequence ID" value="GEL19359.1"/>
    <property type="molecule type" value="Genomic_DNA"/>
</dbReference>
<accession>A0A511D3J5</accession>
<gene>
    <name evidence="1" type="ORF">PA7_31960</name>
</gene>
<dbReference type="InterPro" id="IPR010064">
    <property type="entry name" value="HK97-gp10_tail"/>
</dbReference>
<organism evidence="1 2">
    <name type="scientific">Pseudonocardia asaccharolytica DSM 44247 = NBRC 16224</name>
    <dbReference type="NCBI Taxonomy" id="1123024"/>
    <lineage>
        <taxon>Bacteria</taxon>
        <taxon>Bacillati</taxon>
        <taxon>Actinomycetota</taxon>
        <taxon>Actinomycetes</taxon>
        <taxon>Pseudonocardiales</taxon>
        <taxon>Pseudonocardiaceae</taxon>
        <taxon>Pseudonocardia</taxon>
    </lineage>
</organism>
<comment type="caution">
    <text evidence="1">The sequence shown here is derived from an EMBL/GenBank/DDBJ whole genome shotgun (WGS) entry which is preliminary data.</text>
</comment>
<dbReference type="STRING" id="1123024.GCA_000423625_02888"/>
<evidence type="ECO:0000313" key="1">
    <source>
        <dbReference type="EMBL" id="GEL19359.1"/>
    </source>
</evidence>
<dbReference type="Proteomes" id="UP000321328">
    <property type="component" value="Unassembled WGS sequence"/>
</dbReference>
<dbReference type="Pfam" id="PF04883">
    <property type="entry name" value="HK97-gp10_like"/>
    <property type="match status" value="1"/>
</dbReference>
<proteinExistence type="predicted"/>
<dbReference type="AlphaFoldDB" id="A0A511D3J5"/>
<reference evidence="1 2" key="1">
    <citation type="submission" date="2019-07" db="EMBL/GenBank/DDBJ databases">
        <title>Whole genome shotgun sequence of Pseudonocardia asaccharolytica NBRC 16224.</title>
        <authorList>
            <person name="Hosoyama A."/>
            <person name="Uohara A."/>
            <person name="Ohji S."/>
            <person name="Ichikawa N."/>
        </authorList>
    </citation>
    <scope>NUCLEOTIDE SEQUENCE [LARGE SCALE GENOMIC DNA]</scope>
    <source>
        <strain evidence="1 2">NBRC 16224</strain>
    </source>
</reference>
<sequence>MAVEYRANVRSMGAYLRRSEALQTATMELAADIAAAARRIAPVDSGDYRAGIRTQPRAGRDRVGAAVEATAAHSAALEFGTKRTGRRGQHVLSRAAEST</sequence>
<name>A0A511D3J5_9PSEU</name>